<reference evidence="1 2" key="1">
    <citation type="submission" date="2019-05" db="EMBL/GenBank/DDBJ databases">
        <title>Another draft genome of Portunus trituberculatus and its Hox gene families provides insights of decapod evolution.</title>
        <authorList>
            <person name="Jeong J.-H."/>
            <person name="Song I."/>
            <person name="Kim S."/>
            <person name="Choi T."/>
            <person name="Kim D."/>
            <person name="Ryu S."/>
            <person name="Kim W."/>
        </authorList>
    </citation>
    <scope>NUCLEOTIDE SEQUENCE [LARGE SCALE GENOMIC DNA]</scope>
    <source>
        <tissue evidence="1">Muscle</tissue>
    </source>
</reference>
<dbReference type="EMBL" id="VSRR010000068">
    <property type="protein sequence ID" value="MPC09401.1"/>
    <property type="molecule type" value="Genomic_DNA"/>
</dbReference>
<accession>A0A5B7CKS9</accession>
<sequence>MDNHESRDQVIKSRLTGTWQAGDASLLHRHRQKYNFPPVCYALTCRFLLPGSVTVKCKMNSPYFRPPLHDLFLQQDVFSISLPSSNIQ</sequence>
<keyword evidence="2" id="KW-1185">Reference proteome</keyword>
<name>A0A5B7CKS9_PORTR</name>
<protein>
    <submittedName>
        <fullName evidence="1">Uncharacterized protein</fullName>
    </submittedName>
</protein>
<dbReference type="Proteomes" id="UP000324222">
    <property type="component" value="Unassembled WGS sequence"/>
</dbReference>
<comment type="caution">
    <text evidence="1">The sequence shown here is derived from an EMBL/GenBank/DDBJ whole genome shotgun (WGS) entry which is preliminary data.</text>
</comment>
<evidence type="ECO:0000313" key="2">
    <source>
        <dbReference type="Proteomes" id="UP000324222"/>
    </source>
</evidence>
<gene>
    <name evidence="1" type="ORF">E2C01_002012</name>
</gene>
<dbReference type="AlphaFoldDB" id="A0A5B7CKS9"/>
<proteinExistence type="predicted"/>
<organism evidence="1 2">
    <name type="scientific">Portunus trituberculatus</name>
    <name type="common">Swimming crab</name>
    <name type="synonym">Neptunus trituberculatus</name>
    <dbReference type="NCBI Taxonomy" id="210409"/>
    <lineage>
        <taxon>Eukaryota</taxon>
        <taxon>Metazoa</taxon>
        <taxon>Ecdysozoa</taxon>
        <taxon>Arthropoda</taxon>
        <taxon>Crustacea</taxon>
        <taxon>Multicrustacea</taxon>
        <taxon>Malacostraca</taxon>
        <taxon>Eumalacostraca</taxon>
        <taxon>Eucarida</taxon>
        <taxon>Decapoda</taxon>
        <taxon>Pleocyemata</taxon>
        <taxon>Brachyura</taxon>
        <taxon>Eubrachyura</taxon>
        <taxon>Portunoidea</taxon>
        <taxon>Portunidae</taxon>
        <taxon>Portuninae</taxon>
        <taxon>Portunus</taxon>
    </lineage>
</organism>
<evidence type="ECO:0000313" key="1">
    <source>
        <dbReference type="EMBL" id="MPC09401.1"/>
    </source>
</evidence>